<dbReference type="EMBL" id="JBANAX010000931">
    <property type="protein sequence ID" value="KAL1188179.1"/>
    <property type="molecule type" value="Genomic_DNA"/>
</dbReference>
<protein>
    <submittedName>
        <fullName evidence="2">Ribonuclease H protein</fullName>
    </submittedName>
</protein>
<dbReference type="InterPro" id="IPR000477">
    <property type="entry name" value="RT_dom"/>
</dbReference>
<dbReference type="CDD" id="cd01650">
    <property type="entry name" value="RT_nLTR_like"/>
    <property type="match status" value="1"/>
</dbReference>
<organism evidence="2 3">
    <name type="scientific">Cardamine amara subsp. amara</name>
    <dbReference type="NCBI Taxonomy" id="228776"/>
    <lineage>
        <taxon>Eukaryota</taxon>
        <taxon>Viridiplantae</taxon>
        <taxon>Streptophyta</taxon>
        <taxon>Embryophyta</taxon>
        <taxon>Tracheophyta</taxon>
        <taxon>Spermatophyta</taxon>
        <taxon>Magnoliopsida</taxon>
        <taxon>eudicotyledons</taxon>
        <taxon>Gunneridae</taxon>
        <taxon>Pentapetalae</taxon>
        <taxon>rosids</taxon>
        <taxon>malvids</taxon>
        <taxon>Brassicales</taxon>
        <taxon>Brassicaceae</taxon>
        <taxon>Cardamineae</taxon>
        <taxon>Cardamine</taxon>
    </lineage>
</organism>
<dbReference type="Gene3D" id="3.60.10.10">
    <property type="entry name" value="Endonuclease/exonuclease/phosphatase"/>
    <property type="match status" value="1"/>
</dbReference>
<dbReference type="InterPro" id="IPR043502">
    <property type="entry name" value="DNA/RNA_pol_sf"/>
</dbReference>
<feature type="domain" description="Reverse transcriptase" evidence="1">
    <location>
        <begin position="495"/>
        <end position="773"/>
    </location>
</feature>
<dbReference type="PROSITE" id="PS50878">
    <property type="entry name" value="RT_POL"/>
    <property type="match status" value="1"/>
</dbReference>
<comment type="caution">
    <text evidence="2">The sequence shown here is derived from an EMBL/GenBank/DDBJ whole genome shotgun (WGS) entry which is preliminary data.</text>
</comment>
<dbReference type="SUPFAM" id="SSF56219">
    <property type="entry name" value="DNase I-like"/>
    <property type="match status" value="1"/>
</dbReference>
<evidence type="ECO:0000313" key="3">
    <source>
        <dbReference type="Proteomes" id="UP001558713"/>
    </source>
</evidence>
<accession>A0ABD0Z0E4</accession>
<keyword evidence="3" id="KW-1185">Reference proteome</keyword>
<dbReference type="SUPFAM" id="SSF56672">
    <property type="entry name" value="DNA/RNA polymerases"/>
    <property type="match status" value="1"/>
</dbReference>
<reference evidence="2 3" key="1">
    <citation type="submission" date="2024-04" db="EMBL/GenBank/DDBJ databases">
        <title>Genome assembly C_amara_ONT_v2.</title>
        <authorList>
            <person name="Yant L."/>
            <person name="Moore C."/>
            <person name="Slenker M."/>
        </authorList>
    </citation>
    <scope>NUCLEOTIDE SEQUENCE [LARGE SCALE GENOMIC DNA]</scope>
    <source>
        <tissue evidence="2">Leaf</tissue>
    </source>
</reference>
<dbReference type="InterPro" id="IPR036691">
    <property type="entry name" value="Endo/exonu/phosph_ase_sf"/>
</dbReference>
<dbReference type="PANTHER" id="PTHR33116">
    <property type="entry name" value="REVERSE TRANSCRIPTASE ZINC-BINDING DOMAIN-CONTAINING PROTEIN-RELATED-RELATED"/>
    <property type="match status" value="1"/>
</dbReference>
<gene>
    <name evidence="2" type="ORF">V5N11_003208</name>
</gene>
<evidence type="ECO:0000259" key="1">
    <source>
        <dbReference type="PROSITE" id="PS50878"/>
    </source>
</evidence>
<dbReference type="Proteomes" id="UP001558713">
    <property type="component" value="Unassembled WGS sequence"/>
</dbReference>
<proteinExistence type="predicted"/>
<dbReference type="PANTHER" id="PTHR33116:SF84">
    <property type="entry name" value="RNA-DIRECTED DNA POLYMERASE"/>
    <property type="match status" value="1"/>
</dbReference>
<dbReference type="InterPro" id="IPR026960">
    <property type="entry name" value="RVT-Znf"/>
</dbReference>
<dbReference type="Pfam" id="PF00078">
    <property type="entry name" value="RVT_1"/>
    <property type="match status" value="1"/>
</dbReference>
<dbReference type="Pfam" id="PF13966">
    <property type="entry name" value="zf-RVT"/>
    <property type="match status" value="1"/>
</dbReference>
<name>A0ABD0Z0E4_CARAN</name>
<sequence length="1218" mass="140028">MSGFFWNVRGLNKTSKHSVIRDWINNNDFQFGCLLETKVKEGRAHRIFSSVLRDWSLLSNYEYSPLGRIWVVWKSGVCLTPFYKTDQIITCSVKLGTNSEEFFCSFIYARNTMEERKELWTDLRHHHNSPIISRKAWICMGDFNEILSADEHSSCDNSPHGGPGMRDFQDIVWHCSMEDMAVHGPSFTWCNKRDEDLIYKKLDRVLKNISWQNAFPKSYSVFEAGGCSDHLLCRIYLDDKLTKRQKPFKFVNALRMLEEFKPTVENFWNATQPIYLSTSSLFRFSKKLKELKPALRGLGKEKLCNLSKKAKESYDFLCQKQNENLHNPSTETMQEENKAYARWDHVSSLEESFLKQRSKLHWLKVGDRNTKAFHAGVAARKNQNTIREVKGRDGTLLDTAEGIKEEAEGYFKDFLQYIPQDYDGISISSLQALLPIKCKEEDHMLLTSEVTEEEIYKVLLSMPNNKSPGPDGYNSEFFKEVWPIIGKEFIIGVQFFFAKGFLPKGINSTILALVPKKQSSTEMKDYRPISCCNVLYKVISKILANRLKGVLPYIISMNQSAFVKDRLLIENLLLATELVKDYHKESISSRCAIKIDISKAFDSVQWSFLLNTLKALNFPDIFIHWICLCITTASFSVQVNGELVGYFQSNRGLRQGCPLSPYLFVLAMNVLSKLLDKAASARQTGFHPKCKNLGLTHLSFADDILVFTDGKIRSIEGIVEVFDEFARYSCLQISLEKSTLYLAGVTAPTRDEINTRFPFSIGQLPVRYLGLPLLTRKMTATAYQPLIDAIKGKINTWTTRFLSLAGRLQLISSVLMSISNFWLSAFQLPKACLKEIEKLCSSFLWSGPALNPKKAKVAWEDLCKPKDEGGLGLRPLSEVSKVFRLKLVWRIISASSSLWVKWIQMNLLHKGSFWSIGESSNRGSWMWRKILKARPLARDFHKVRIGDGKQTSFWYDCWSELGCIYDVLGPRGVVDLGIPLSSTVASAWTATRRRRHRTENLCDIERILELKRTRCVGEPDTPLWRHSGDNYKNFFNSKATWKLIRNAGPPLSWTKGIWFKHSTPKFSLFAWLAIKNRLATGERMSYWNVGANTSCIFCRDPMESRQHLFFSCTYSHEVWAYATKGLLKSRFSSHWHDILPLISGNALDRRTRFLYRYVFQATVHILWRERNARRHGEAPNPPSVIQKMIDKQVRNRCATLGDNHFDGSLQLWFSARGS</sequence>
<dbReference type="AlphaFoldDB" id="A0ABD0Z0E4"/>
<evidence type="ECO:0000313" key="2">
    <source>
        <dbReference type="EMBL" id="KAL1188179.1"/>
    </source>
</evidence>